<keyword evidence="1" id="KW-0479">Metal-binding</keyword>
<dbReference type="GO" id="GO:0008239">
    <property type="term" value="F:dipeptidyl-peptidase activity"/>
    <property type="evidence" value="ECO:0007669"/>
    <property type="project" value="TreeGrafter"/>
</dbReference>
<sequence>MKTLGRLAAALALLAAAAQPAGAAAPTRAAAPAADEGARARLDRAALELGLPLHWRADANRNGAIDPAELALVFGLDDLPRDHWVRRGRFTPAFRAAWARVEARASAPAAEPAGPDAARRTALARELSQRLFAVVESDLADLRPAEREMLRHLVDAARVIERLSARQLGTLGMAARIPPGDGASRLAFLVNKGPWCTAPATEGDPACGALSPVPPRRSGLYPADLQADAGFCAGLARAPDAAALTSPFTAVVRDARGGLAAVPYPKAWPEDMEAVARALERAAAAIRATDERALHAYLLAAARAFRDGGWERADEAWASMNAENSRWFLRVAPDETYSDPCALKAGFELALARIDPGSLAWQRRLEPVKQDMEVALARLAGPPYAARPVAFHLPDFIAIVLNAGDARSPRGATVGQSLPNWGKVANEGRGRTVAMTNFYTDPESLEIRRRRAASVLCPDTMARRTPDPDAERMGFVLHEAAHNLGPSHEYAVEGRTAPQIFGGNLAAMLEELKAQQSALYLAGWLAGRGVISPAQAERALLENVVWAFGQVSGGVRTSDGRLRPYAALAAIQLAALADDGALVWRPAAKAANGEDEGCLELDRARLGASVERLEALALGIKARGDRAAAEALVQAHVDAAGGKNAEIRRAITERWRRFPDTTFLYATP</sequence>
<gene>
    <name evidence="4" type="ordered locus">Adeh_2965</name>
</gene>
<dbReference type="InterPro" id="IPR039461">
    <property type="entry name" value="Peptidase_M49"/>
</dbReference>
<reference evidence="4 5" key="1">
    <citation type="submission" date="2006-01" db="EMBL/GenBank/DDBJ databases">
        <title>Complete sequence of Anaeromyxobacter dehalogenans 2CP-C.</title>
        <authorList>
            <consortium name="US DOE Joint Genome Institute"/>
            <person name="Copeland A."/>
            <person name="Lucas S."/>
            <person name="Lapidus A."/>
            <person name="Barry K."/>
            <person name="Detter J.C."/>
            <person name="Glavina T."/>
            <person name="Hammon N."/>
            <person name="Israni S."/>
            <person name="Pitluck S."/>
            <person name="Brettin T."/>
            <person name="Bruce D."/>
            <person name="Han C."/>
            <person name="Tapia R."/>
            <person name="Gilna P."/>
            <person name="Kiss H."/>
            <person name="Schmutz J."/>
            <person name="Larimer F."/>
            <person name="Land M."/>
            <person name="Kyrpides N."/>
            <person name="Anderson I."/>
            <person name="Sanford R.A."/>
            <person name="Ritalahti K.M."/>
            <person name="Thomas H.S."/>
            <person name="Kirby J.R."/>
            <person name="Zhulin I.B."/>
            <person name="Loeffler F.E."/>
            <person name="Richardson P."/>
        </authorList>
    </citation>
    <scope>NUCLEOTIDE SEQUENCE [LARGE SCALE GENOMIC DNA]</scope>
    <source>
        <strain evidence="4 5">2CP-C</strain>
    </source>
</reference>
<evidence type="ECO:0000256" key="1">
    <source>
        <dbReference type="ARBA" id="ARBA00022723"/>
    </source>
</evidence>
<feature type="signal peptide" evidence="3">
    <location>
        <begin position="1"/>
        <end position="23"/>
    </location>
</feature>
<dbReference type="InterPro" id="IPR018247">
    <property type="entry name" value="EF_Hand_1_Ca_BS"/>
</dbReference>
<accession>Q2IDS7</accession>
<evidence type="ECO:0000313" key="4">
    <source>
        <dbReference type="EMBL" id="ABC82735.1"/>
    </source>
</evidence>
<dbReference type="EMBL" id="CP000251">
    <property type="protein sequence ID" value="ABC82735.1"/>
    <property type="molecule type" value="Genomic_DNA"/>
</dbReference>
<dbReference type="RefSeq" id="WP_011422017.1">
    <property type="nucleotide sequence ID" value="NC_007760.1"/>
</dbReference>
<evidence type="ECO:0000256" key="2">
    <source>
        <dbReference type="ARBA" id="ARBA00022801"/>
    </source>
</evidence>
<dbReference type="PANTHER" id="PTHR23422">
    <property type="entry name" value="DIPEPTIDYL PEPTIDASE III-RELATED"/>
    <property type="match status" value="1"/>
</dbReference>
<evidence type="ECO:0000256" key="3">
    <source>
        <dbReference type="SAM" id="SignalP"/>
    </source>
</evidence>
<dbReference type="GO" id="GO:0046872">
    <property type="term" value="F:metal ion binding"/>
    <property type="evidence" value="ECO:0007669"/>
    <property type="project" value="UniProtKB-KW"/>
</dbReference>
<dbReference type="AlphaFoldDB" id="Q2IDS7"/>
<evidence type="ECO:0008006" key="6">
    <source>
        <dbReference type="Google" id="ProtNLM"/>
    </source>
</evidence>
<dbReference type="PANTHER" id="PTHR23422:SF9">
    <property type="entry name" value="ZN-DEPENDENT HYDROLASE"/>
    <property type="match status" value="1"/>
</dbReference>
<evidence type="ECO:0000313" key="5">
    <source>
        <dbReference type="Proteomes" id="UP000001935"/>
    </source>
</evidence>
<name>Q2IDS7_ANADE</name>
<dbReference type="PROSITE" id="PS00018">
    <property type="entry name" value="EF_HAND_1"/>
    <property type="match status" value="1"/>
</dbReference>
<proteinExistence type="predicted"/>
<dbReference type="HOGENOM" id="CLU_398418_0_0_7"/>
<keyword evidence="2" id="KW-0378">Hydrolase</keyword>
<dbReference type="KEGG" id="ade:Adeh_2965"/>
<organism evidence="4 5">
    <name type="scientific">Anaeromyxobacter dehalogenans (strain 2CP-C)</name>
    <dbReference type="NCBI Taxonomy" id="290397"/>
    <lineage>
        <taxon>Bacteria</taxon>
        <taxon>Pseudomonadati</taxon>
        <taxon>Myxococcota</taxon>
        <taxon>Myxococcia</taxon>
        <taxon>Myxococcales</taxon>
        <taxon>Cystobacterineae</taxon>
        <taxon>Anaeromyxobacteraceae</taxon>
        <taxon>Anaeromyxobacter</taxon>
    </lineage>
</organism>
<dbReference type="GO" id="GO:0005737">
    <property type="term" value="C:cytoplasm"/>
    <property type="evidence" value="ECO:0007669"/>
    <property type="project" value="TreeGrafter"/>
</dbReference>
<protein>
    <recommendedName>
        <fullName evidence="6">EF-hand domain-containing protein</fullName>
    </recommendedName>
</protein>
<keyword evidence="3" id="KW-0732">Signal</keyword>
<dbReference type="eggNOG" id="ENOG5032KGU">
    <property type="taxonomic scope" value="Bacteria"/>
</dbReference>
<dbReference type="Proteomes" id="UP000001935">
    <property type="component" value="Chromosome"/>
</dbReference>
<dbReference type="OrthoDB" id="5481805at2"/>
<dbReference type="STRING" id="290397.Adeh_2965"/>
<feature type="chain" id="PRO_5004209608" description="EF-hand domain-containing protein" evidence="3">
    <location>
        <begin position="24"/>
        <end position="668"/>
    </location>
</feature>